<gene>
    <name evidence="1" type="ORF">EWU23_09675</name>
</gene>
<evidence type="ECO:0000313" key="2">
    <source>
        <dbReference type="Proteomes" id="UP001318301"/>
    </source>
</evidence>
<dbReference type="EMBL" id="SEWW01000005">
    <property type="protein sequence ID" value="NGZ44746.1"/>
    <property type="molecule type" value="Genomic_DNA"/>
</dbReference>
<dbReference type="Proteomes" id="UP001318301">
    <property type="component" value="Unassembled WGS sequence"/>
</dbReference>
<proteinExistence type="predicted"/>
<sequence length="120" mass="14267">MKYIILIFWVFTGTFRAYSQTLLLDNAREIGEVQRQMQLKYEKNNEKVSEVSDEFYKVLKILNRRSKEKTLLSSEQIKYVVDVITIMNKTKLNLTDNVGVNNYVRFLNNAIEEIESWTFD</sequence>
<accession>A0ABX0EXF5</accession>
<evidence type="ECO:0000313" key="1">
    <source>
        <dbReference type="EMBL" id="NGZ44746.1"/>
    </source>
</evidence>
<reference evidence="1 2" key="1">
    <citation type="submission" date="2019-02" db="EMBL/GenBank/DDBJ databases">
        <title>Genome of a new Bacteroidetes strain.</title>
        <authorList>
            <person name="Pitt A."/>
        </authorList>
    </citation>
    <scope>NUCLEOTIDE SEQUENCE [LARGE SCALE GENOMIC DNA]</scope>
    <source>
        <strain evidence="1 2">50C-KIRBA</strain>
    </source>
</reference>
<dbReference type="RefSeq" id="WP_166231575.1">
    <property type="nucleotide sequence ID" value="NZ_CBCSIJ010000013.1"/>
</dbReference>
<name>A0ABX0EXF5_9BACT</name>
<organism evidence="1 2">
    <name type="scientific">Aquirufa beregesia</name>
    <dbReference type="NCBI Taxonomy" id="2516556"/>
    <lineage>
        <taxon>Bacteria</taxon>
        <taxon>Pseudomonadati</taxon>
        <taxon>Bacteroidota</taxon>
        <taxon>Cytophagia</taxon>
        <taxon>Cytophagales</taxon>
        <taxon>Flectobacillaceae</taxon>
        <taxon>Aquirufa</taxon>
    </lineage>
</organism>
<evidence type="ECO:0008006" key="3">
    <source>
        <dbReference type="Google" id="ProtNLM"/>
    </source>
</evidence>
<comment type="caution">
    <text evidence="1">The sequence shown here is derived from an EMBL/GenBank/DDBJ whole genome shotgun (WGS) entry which is preliminary data.</text>
</comment>
<keyword evidence="2" id="KW-1185">Reference proteome</keyword>
<protein>
    <recommendedName>
        <fullName evidence="3">TerB family tellurite resistance protein</fullName>
    </recommendedName>
</protein>